<dbReference type="Proteomes" id="UP001500886">
    <property type="component" value="Unassembled WGS sequence"/>
</dbReference>
<keyword evidence="4" id="KW-1185">Reference proteome</keyword>
<evidence type="ECO:0000256" key="2">
    <source>
        <dbReference type="RuleBase" id="RU000461"/>
    </source>
</evidence>
<dbReference type="SUPFAM" id="SSF48264">
    <property type="entry name" value="Cytochrome P450"/>
    <property type="match status" value="1"/>
</dbReference>
<evidence type="ECO:0000313" key="4">
    <source>
        <dbReference type="Proteomes" id="UP001500886"/>
    </source>
</evidence>
<keyword evidence="2" id="KW-0349">Heme</keyword>
<sequence>MPSYALDGGTSLLARLRTLRDRHPVHQDPATGAWSVLRYEDVAAAGSDWSTFSAELWRAYPEEWGKGDAWSQGRLTEMDPPRHRLLRTLIGKAFTARTVAALAPGIERTVTGLLDAVADRDEIDLARDLADPLPVTVIADLIGLPSQDHALFRGWADGLLSFEAGDLQGEDLVKAIDAAGAELIAYLREHYRRRRAHPRDDLFSRLATAEVEGRTLTEDEVVNLGKLLLVGGHVTTACSLGSLVQSLLEHPTALAEVRADPALVPAAVEEAARHRPAVLTSLRLTTRETTLSGVTIPARQFVSLSLLSANHDERRFTDPDRFDIHRTPNQHLGFGQGIHYCLGAPLARLEIATALTGLLRRFTSMERTDAPLRYYRNPSIAGLKEFPVAVRRA</sequence>
<keyword evidence="2" id="KW-0479">Metal-binding</keyword>
<dbReference type="InterPro" id="IPR002397">
    <property type="entry name" value="Cyt_P450_B"/>
</dbReference>
<dbReference type="InterPro" id="IPR017972">
    <property type="entry name" value="Cyt_P450_CS"/>
</dbReference>
<keyword evidence="2" id="KW-0503">Monooxygenase</keyword>
<dbReference type="InterPro" id="IPR036396">
    <property type="entry name" value="Cyt_P450_sf"/>
</dbReference>
<gene>
    <name evidence="3" type="ORF">GCM10010315_15180</name>
</gene>
<name>A0ABP6G271_9ACTN</name>
<dbReference type="Pfam" id="PF00067">
    <property type="entry name" value="p450"/>
    <property type="match status" value="1"/>
</dbReference>
<organism evidence="3 4">
    <name type="scientific">Streptomyces luteosporeus</name>
    <dbReference type="NCBI Taxonomy" id="173856"/>
    <lineage>
        <taxon>Bacteria</taxon>
        <taxon>Bacillati</taxon>
        <taxon>Actinomycetota</taxon>
        <taxon>Actinomycetes</taxon>
        <taxon>Kitasatosporales</taxon>
        <taxon>Streptomycetaceae</taxon>
        <taxon>Streptomyces</taxon>
    </lineage>
</organism>
<keyword evidence="2" id="KW-0408">Iron</keyword>
<dbReference type="CDD" id="cd11032">
    <property type="entry name" value="P450_EryK-like"/>
    <property type="match status" value="1"/>
</dbReference>
<dbReference type="PANTHER" id="PTHR46696">
    <property type="entry name" value="P450, PUTATIVE (EUROFUNG)-RELATED"/>
    <property type="match status" value="1"/>
</dbReference>
<keyword evidence="2" id="KW-0560">Oxidoreductase</keyword>
<dbReference type="EMBL" id="BAAASL010000005">
    <property type="protein sequence ID" value="GAA2712131.1"/>
    <property type="molecule type" value="Genomic_DNA"/>
</dbReference>
<dbReference type="RefSeq" id="WP_344434037.1">
    <property type="nucleotide sequence ID" value="NZ_BAAASL010000005.1"/>
</dbReference>
<protein>
    <submittedName>
        <fullName evidence="3">Cytochrome P450</fullName>
    </submittedName>
</protein>
<dbReference type="PROSITE" id="PS00086">
    <property type="entry name" value="CYTOCHROME_P450"/>
    <property type="match status" value="1"/>
</dbReference>
<reference evidence="4" key="1">
    <citation type="journal article" date="2019" name="Int. J. Syst. Evol. Microbiol.">
        <title>The Global Catalogue of Microorganisms (GCM) 10K type strain sequencing project: providing services to taxonomists for standard genome sequencing and annotation.</title>
        <authorList>
            <consortium name="The Broad Institute Genomics Platform"/>
            <consortium name="The Broad Institute Genome Sequencing Center for Infectious Disease"/>
            <person name="Wu L."/>
            <person name="Ma J."/>
        </authorList>
    </citation>
    <scope>NUCLEOTIDE SEQUENCE [LARGE SCALE GENOMIC DNA]</scope>
    <source>
        <strain evidence="4">JCM 4542</strain>
    </source>
</reference>
<dbReference type="PRINTS" id="PR00359">
    <property type="entry name" value="BP450"/>
</dbReference>
<comment type="similarity">
    <text evidence="1 2">Belongs to the cytochrome P450 family.</text>
</comment>
<dbReference type="PANTHER" id="PTHR46696:SF1">
    <property type="entry name" value="CYTOCHROME P450 YJIB-RELATED"/>
    <property type="match status" value="1"/>
</dbReference>
<dbReference type="InterPro" id="IPR001128">
    <property type="entry name" value="Cyt_P450"/>
</dbReference>
<accession>A0ABP6G271</accession>
<proteinExistence type="inferred from homology"/>
<dbReference type="Gene3D" id="1.10.630.10">
    <property type="entry name" value="Cytochrome P450"/>
    <property type="match status" value="1"/>
</dbReference>
<evidence type="ECO:0000256" key="1">
    <source>
        <dbReference type="ARBA" id="ARBA00010617"/>
    </source>
</evidence>
<comment type="caution">
    <text evidence="3">The sequence shown here is derived from an EMBL/GenBank/DDBJ whole genome shotgun (WGS) entry which is preliminary data.</text>
</comment>
<evidence type="ECO:0000313" key="3">
    <source>
        <dbReference type="EMBL" id="GAA2712131.1"/>
    </source>
</evidence>